<dbReference type="InterPro" id="IPR000182">
    <property type="entry name" value="GNAT_dom"/>
</dbReference>
<evidence type="ECO:0000259" key="1">
    <source>
        <dbReference type="PROSITE" id="PS51186"/>
    </source>
</evidence>
<dbReference type="GO" id="GO:0016747">
    <property type="term" value="F:acyltransferase activity, transferring groups other than amino-acyl groups"/>
    <property type="evidence" value="ECO:0007669"/>
    <property type="project" value="InterPro"/>
</dbReference>
<dbReference type="Pfam" id="PF24553">
    <property type="entry name" value="Rv0428c_C"/>
    <property type="match status" value="1"/>
</dbReference>
<gene>
    <name evidence="2" type="ORF">C7M71_019600</name>
</gene>
<dbReference type="SUPFAM" id="SSF55729">
    <property type="entry name" value="Acyl-CoA N-acyltransferases (Nat)"/>
    <property type="match status" value="1"/>
</dbReference>
<dbReference type="InterPro" id="IPR056935">
    <property type="entry name" value="Rv0428c-like_C"/>
</dbReference>
<evidence type="ECO:0000313" key="3">
    <source>
        <dbReference type="Proteomes" id="UP000249340"/>
    </source>
</evidence>
<dbReference type="Gene3D" id="3.40.630.30">
    <property type="match status" value="1"/>
</dbReference>
<dbReference type="Proteomes" id="UP000249340">
    <property type="component" value="Chromosome"/>
</dbReference>
<protein>
    <submittedName>
        <fullName evidence="2">GNAT family N-acetyltransferase</fullName>
    </submittedName>
</protein>
<name>A0A345SZY7_9ACTN</name>
<dbReference type="InterPro" id="IPR016181">
    <property type="entry name" value="Acyl_CoA_acyltransferase"/>
</dbReference>
<reference evidence="3" key="1">
    <citation type="submission" date="2018-07" db="EMBL/GenBank/DDBJ databases">
        <title>Streptacidiphilus bronchialis DSM 106435 chromosome.</title>
        <authorList>
            <person name="Batra D."/>
            <person name="Gulvik C.A."/>
        </authorList>
    </citation>
    <scope>NUCLEOTIDE SEQUENCE [LARGE SCALE GENOMIC DNA]</scope>
    <source>
        <strain evidence="3">DSM 106435</strain>
    </source>
</reference>
<evidence type="ECO:0000313" key="2">
    <source>
        <dbReference type="EMBL" id="AXI79292.1"/>
    </source>
</evidence>
<organism evidence="2 3">
    <name type="scientific">Peterkaempfera bronchialis</name>
    <dbReference type="NCBI Taxonomy" id="2126346"/>
    <lineage>
        <taxon>Bacteria</taxon>
        <taxon>Bacillati</taxon>
        <taxon>Actinomycetota</taxon>
        <taxon>Actinomycetes</taxon>
        <taxon>Kitasatosporales</taxon>
        <taxon>Streptomycetaceae</taxon>
        <taxon>Peterkaempfera</taxon>
    </lineage>
</organism>
<feature type="domain" description="N-acetyltransferase" evidence="1">
    <location>
        <begin position="184"/>
        <end position="337"/>
    </location>
</feature>
<dbReference type="AlphaFoldDB" id="A0A345SZY7"/>
<accession>A0A345SZY7</accession>
<keyword evidence="2" id="KW-0808">Transferase</keyword>
<keyword evidence="3" id="KW-1185">Reference proteome</keyword>
<sequence length="337" mass="35437">MADNGPQQGLAEVRITPSDVGRRVSVRRILEIVERRPVFGDAVGVLTSWDGGVLTVVRRDGEAVEIAEDLLVAGKPVPPAPARRGPAPEAGPAELQRIAARGWPAMETAALGEWTLRAADGFTRRANSVQALGDPGLPLPAALDAVRDWYGARGLPALVEVTVPGSDAVLREELDRFAIELSRTEVRSAPLAPLARLADAGGPVRLAHTASADWMARYHRFGGDPALEQAARAVLHGGPSVWFATVPSADGSGPAAIGRCVVDGAWAGFSAVEVVPEQRRRGLGSQVMAALAARAAEEGATGAYLQVETANSGATALYDRLGFATSHTYHYCRLPRS</sequence>
<dbReference type="OrthoDB" id="9775595at2"/>
<dbReference type="KEGG" id="stri:C7M71_019600"/>
<dbReference type="EMBL" id="CP031264">
    <property type="protein sequence ID" value="AXI79292.1"/>
    <property type="molecule type" value="Genomic_DNA"/>
</dbReference>
<dbReference type="PROSITE" id="PS51186">
    <property type="entry name" value="GNAT"/>
    <property type="match status" value="1"/>
</dbReference>
<proteinExistence type="predicted"/>